<evidence type="ECO:0000313" key="5">
    <source>
        <dbReference type="EMBL" id="GHE10101.1"/>
    </source>
</evidence>
<evidence type="ECO:0000256" key="3">
    <source>
        <dbReference type="ARBA" id="ARBA00022989"/>
    </source>
</evidence>
<gene>
    <name evidence="5" type="ORF">GCM10010339_65050</name>
</gene>
<keyword evidence="2" id="KW-0812">Transmembrane</keyword>
<sequence length="137" mass="15104">MFVHGYGGAAGKDAARLRATDVAARAEGGGHVQFDDDADLDTSEVQDPGFFDELRSKFGSAGGPFAQAYVIAHEYGHHVQDLLGLDAAAAVDDDRIQERFRGRVTPETWTHGSARQRQRWFRRGFETGGMLQCDTFR</sequence>
<reference evidence="5" key="2">
    <citation type="submission" date="2020-09" db="EMBL/GenBank/DDBJ databases">
        <authorList>
            <person name="Sun Q."/>
            <person name="Ohkuma M."/>
        </authorList>
    </citation>
    <scope>NUCLEOTIDE SEQUENCE</scope>
    <source>
        <strain evidence="5">JCM 4714</strain>
    </source>
</reference>
<keyword evidence="6" id="KW-1185">Reference proteome</keyword>
<keyword evidence="4" id="KW-0472">Membrane</keyword>
<comment type="caution">
    <text evidence="5">The sequence shown here is derived from an EMBL/GenBank/DDBJ whole genome shotgun (WGS) entry which is preliminary data.</text>
</comment>
<evidence type="ECO:0000256" key="2">
    <source>
        <dbReference type="ARBA" id="ARBA00022692"/>
    </source>
</evidence>
<evidence type="ECO:0000256" key="4">
    <source>
        <dbReference type="ARBA" id="ARBA00023136"/>
    </source>
</evidence>
<dbReference type="PANTHER" id="PTHR30168">
    <property type="entry name" value="PUTATIVE MEMBRANE PROTEIN YPFJ"/>
    <property type="match status" value="1"/>
</dbReference>
<keyword evidence="3" id="KW-1133">Transmembrane helix</keyword>
<dbReference type="GO" id="GO:0016020">
    <property type="term" value="C:membrane"/>
    <property type="evidence" value="ECO:0007669"/>
    <property type="project" value="UniProtKB-SubCell"/>
</dbReference>
<dbReference type="PANTHER" id="PTHR30168:SF0">
    <property type="entry name" value="INNER MEMBRANE PROTEIN"/>
    <property type="match status" value="1"/>
</dbReference>
<organism evidence="5 6">
    <name type="scientific">Streptomyces alanosinicus</name>
    <dbReference type="NCBI Taxonomy" id="68171"/>
    <lineage>
        <taxon>Bacteria</taxon>
        <taxon>Bacillati</taxon>
        <taxon>Actinomycetota</taxon>
        <taxon>Actinomycetes</taxon>
        <taxon>Kitasatosporales</taxon>
        <taxon>Streptomycetaceae</taxon>
        <taxon>Streptomyces</taxon>
    </lineage>
</organism>
<dbReference type="EMBL" id="BMVG01000022">
    <property type="protein sequence ID" value="GHE10101.1"/>
    <property type="molecule type" value="Genomic_DNA"/>
</dbReference>
<evidence type="ECO:0008006" key="7">
    <source>
        <dbReference type="Google" id="ProtNLM"/>
    </source>
</evidence>
<dbReference type="Pfam" id="PF04228">
    <property type="entry name" value="Zn_peptidase"/>
    <property type="match status" value="1"/>
</dbReference>
<protein>
    <recommendedName>
        <fullName evidence="7">Neutral zinc metallopeptidase</fullName>
    </recommendedName>
</protein>
<evidence type="ECO:0000313" key="6">
    <source>
        <dbReference type="Proteomes" id="UP000655443"/>
    </source>
</evidence>
<accession>A0A918YQL4</accession>
<name>A0A918YQL4_9ACTN</name>
<evidence type="ECO:0000256" key="1">
    <source>
        <dbReference type="ARBA" id="ARBA00004167"/>
    </source>
</evidence>
<dbReference type="AlphaFoldDB" id="A0A918YQL4"/>
<proteinExistence type="predicted"/>
<reference evidence="5" key="1">
    <citation type="journal article" date="2014" name="Int. J. Syst. Evol. Microbiol.">
        <title>Complete genome sequence of Corynebacterium casei LMG S-19264T (=DSM 44701T), isolated from a smear-ripened cheese.</title>
        <authorList>
            <consortium name="US DOE Joint Genome Institute (JGI-PGF)"/>
            <person name="Walter F."/>
            <person name="Albersmeier A."/>
            <person name="Kalinowski J."/>
            <person name="Ruckert C."/>
        </authorList>
    </citation>
    <scope>NUCLEOTIDE SEQUENCE</scope>
    <source>
        <strain evidence="5">JCM 4714</strain>
    </source>
</reference>
<dbReference type="InterPro" id="IPR007343">
    <property type="entry name" value="Uncharacterised_pept_Zn_put"/>
</dbReference>
<dbReference type="Proteomes" id="UP000655443">
    <property type="component" value="Unassembled WGS sequence"/>
</dbReference>
<comment type="subcellular location">
    <subcellularLocation>
        <location evidence="1">Membrane</location>
        <topology evidence="1">Single-pass membrane protein</topology>
    </subcellularLocation>
</comment>